<evidence type="ECO:0000256" key="1">
    <source>
        <dbReference type="ARBA" id="ARBA00002362"/>
    </source>
</evidence>
<dbReference type="SUPFAM" id="SSF46785">
    <property type="entry name" value="Winged helix' DNA-binding domain"/>
    <property type="match status" value="1"/>
</dbReference>
<comment type="subunit">
    <text evidence="3">Component of the 19S proteasome regulatory particle complex. The 26S proteasome consists of a 20S core particle (CP) and two 19S regulatory subunits (RP). The regulatory particle is made of a lid composed of 9 subunits including PSMD13, a base containing 6 ATPases and few additional components.</text>
</comment>
<dbReference type="PROSITE" id="PS50250">
    <property type="entry name" value="PCI"/>
    <property type="match status" value="1"/>
</dbReference>
<dbReference type="InterPro" id="IPR036390">
    <property type="entry name" value="WH_DNA-bd_sf"/>
</dbReference>
<name>C1BQD1_CALRO</name>
<sequence>MSSPSVPRDPCAYLNKKLSQEGGLTDAHKEVLHELLNFYEKRLWHQLTVALLEYVKAPYFKDQIELYDEFIADFETKLNPLFLVDILTPIWSSMSDKEKVMESLGKIGEKVKNHQEAHCLTKVLAGTLYLEHFDKPLETKKIIEEVDEMMDKVKGVGKVHSRFYFLASDFYKRQGDHEKYYRNALMYLGCTDIGELDLAAQKVQAVHLSLAAILGEGIYNFGELLAHPILKSLKGHEEAWLVDFLYAFNSGNVAKYKALKPKWSTAPDLKANETVMYEKLCVLSLMEMAFRRPSQERILPFEDIAEATSLPLDQVEILVMKALSKELLAGHIDQVDQNVSLTWVQPRVLDLDQLKTINKKIDVWTENISSLEKVVENNAGEILTM</sequence>
<proteinExistence type="evidence at transcript level"/>
<dbReference type="AlphaFoldDB" id="C1BQD1"/>
<dbReference type="PANTHER" id="PTHR10539:SF0">
    <property type="entry name" value="26S PROTEASOME NON-ATPASE REGULATORY SUBUNIT 13"/>
    <property type="match status" value="1"/>
</dbReference>
<protein>
    <recommendedName>
        <fullName evidence="4">26S proteasome non-ATPase regulatory subunit 13</fullName>
    </recommendedName>
    <alternativeName>
        <fullName evidence="6">26S proteasome regulatory subunit RPN9</fullName>
    </alternativeName>
    <alternativeName>
        <fullName evidence="8">26S proteasome regulatory subunit S11</fullName>
    </alternativeName>
    <alternativeName>
        <fullName evidence="7">26S proteasome regulatory subunit p40.5</fullName>
    </alternativeName>
</protein>
<dbReference type="GO" id="GO:0005829">
    <property type="term" value="C:cytosol"/>
    <property type="evidence" value="ECO:0007669"/>
    <property type="project" value="TreeGrafter"/>
</dbReference>
<evidence type="ECO:0000256" key="3">
    <source>
        <dbReference type="ARBA" id="ARBA00011441"/>
    </source>
</evidence>
<dbReference type="GO" id="GO:0005634">
    <property type="term" value="C:nucleus"/>
    <property type="evidence" value="ECO:0007669"/>
    <property type="project" value="TreeGrafter"/>
</dbReference>
<dbReference type="InterPro" id="IPR054179">
    <property type="entry name" value="PSD13_N"/>
</dbReference>
<dbReference type="EMBL" id="BT076810">
    <property type="protein sequence ID" value="ACO11234.1"/>
    <property type="molecule type" value="mRNA"/>
</dbReference>
<dbReference type="InterPro" id="IPR000717">
    <property type="entry name" value="PCI_dom"/>
</dbReference>
<keyword evidence="5 10" id="KW-0647">Proteasome</keyword>
<evidence type="ECO:0000256" key="6">
    <source>
        <dbReference type="ARBA" id="ARBA00029749"/>
    </source>
</evidence>
<dbReference type="GO" id="GO:0005198">
    <property type="term" value="F:structural molecule activity"/>
    <property type="evidence" value="ECO:0007669"/>
    <property type="project" value="TreeGrafter"/>
</dbReference>
<evidence type="ECO:0000256" key="4">
    <source>
        <dbReference type="ARBA" id="ARBA00015732"/>
    </source>
</evidence>
<dbReference type="PANTHER" id="PTHR10539">
    <property type="entry name" value="26S PROTEASOME NON-ATPASE REGULATORY SUBUNIT 13"/>
    <property type="match status" value="1"/>
</dbReference>
<organism evidence="10">
    <name type="scientific">Caligus rogercresseyi</name>
    <name type="common">Sea louse</name>
    <dbReference type="NCBI Taxonomy" id="217165"/>
    <lineage>
        <taxon>Eukaryota</taxon>
        <taxon>Metazoa</taxon>
        <taxon>Ecdysozoa</taxon>
        <taxon>Arthropoda</taxon>
        <taxon>Crustacea</taxon>
        <taxon>Multicrustacea</taxon>
        <taxon>Hexanauplia</taxon>
        <taxon>Copepoda</taxon>
        <taxon>Siphonostomatoida</taxon>
        <taxon>Caligidae</taxon>
        <taxon>Caligus</taxon>
    </lineage>
</organism>
<accession>C1BQD1</accession>
<evidence type="ECO:0000256" key="2">
    <source>
        <dbReference type="ARBA" id="ARBA00006207"/>
    </source>
</evidence>
<gene>
    <name evidence="10" type="primary">PSD13</name>
</gene>
<dbReference type="Pfam" id="PF01399">
    <property type="entry name" value="PCI"/>
    <property type="match status" value="1"/>
</dbReference>
<dbReference type="GO" id="GO:0008541">
    <property type="term" value="C:proteasome regulatory particle, lid subcomplex"/>
    <property type="evidence" value="ECO:0007669"/>
    <property type="project" value="TreeGrafter"/>
</dbReference>
<dbReference type="InterPro" id="IPR035298">
    <property type="entry name" value="PSMD13"/>
</dbReference>
<evidence type="ECO:0000256" key="7">
    <source>
        <dbReference type="ARBA" id="ARBA00031303"/>
    </source>
</evidence>
<evidence type="ECO:0000256" key="5">
    <source>
        <dbReference type="ARBA" id="ARBA00022942"/>
    </source>
</evidence>
<feature type="domain" description="PCI" evidence="9">
    <location>
        <begin position="176"/>
        <end position="346"/>
    </location>
</feature>
<evidence type="ECO:0000313" key="10">
    <source>
        <dbReference type="EMBL" id="ACO11234.1"/>
    </source>
</evidence>
<comment type="similarity">
    <text evidence="2">Belongs to the proteasome subunit S11 family.</text>
</comment>
<reference evidence="10" key="1">
    <citation type="submission" date="2009-03" db="EMBL/GenBank/DDBJ databases">
        <title>Caligus rogercresseyi ESTs and full-length cDNAs.</title>
        <authorList>
            <person name="Yasuike M."/>
            <person name="von Schalburg K."/>
            <person name="Cooper G."/>
            <person name="Leong J."/>
            <person name="Jones S.R.M."/>
            <person name="Koop B.F."/>
        </authorList>
    </citation>
    <scope>NUCLEOTIDE SEQUENCE</scope>
    <source>
        <tissue evidence="10">Whole tissue</tissue>
    </source>
</reference>
<dbReference type="SMART" id="SM00088">
    <property type="entry name" value="PINT"/>
    <property type="match status" value="1"/>
</dbReference>
<dbReference type="GO" id="GO:0006511">
    <property type="term" value="P:ubiquitin-dependent protein catabolic process"/>
    <property type="evidence" value="ECO:0007669"/>
    <property type="project" value="TreeGrafter"/>
</dbReference>
<comment type="function">
    <text evidence="1">Component of the 26S proteasome, a multiprotein complex involved in the ATP-dependent degradation of ubiquitinated proteins. This complex plays a key role in the maintenance of protein homeostasis by removing misfolded or damaged proteins, which could impair cellular functions, and by removing proteins whose functions are no longer required. Therefore, the proteasome participates in numerous cellular processes, including cell cycle progression, apoptosis, or DNA damage repair.</text>
</comment>
<evidence type="ECO:0000256" key="8">
    <source>
        <dbReference type="ARBA" id="ARBA00032323"/>
    </source>
</evidence>
<dbReference type="Pfam" id="PF22037">
    <property type="entry name" value="PSD13_N"/>
    <property type="match status" value="1"/>
</dbReference>
<evidence type="ECO:0000259" key="9">
    <source>
        <dbReference type="PROSITE" id="PS50250"/>
    </source>
</evidence>